<evidence type="ECO:0000256" key="3">
    <source>
        <dbReference type="ARBA" id="ARBA00004406"/>
    </source>
</evidence>
<dbReference type="InterPro" id="IPR001128">
    <property type="entry name" value="Cyt_P450"/>
</dbReference>
<dbReference type="SUPFAM" id="SSF48264">
    <property type="entry name" value="Cytochrome P450"/>
    <property type="match status" value="1"/>
</dbReference>
<organism evidence="16 17">
    <name type="scientific">Iphiclides podalirius</name>
    <name type="common">scarce swallowtail</name>
    <dbReference type="NCBI Taxonomy" id="110791"/>
    <lineage>
        <taxon>Eukaryota</taxon>
        <taxon>Metazoa</taxon>
        <taxon>Ecdysozoa</taxon>
        <taxon>Arthropoda</taxon>
        <taxon>Hexapoda</taxon>
        <taxon>Insecta</taxon>
        <taxon>Pterygota</taxon>
        <taxon>Neoptera</taxon>
        <taxon>Endopterygota</taxon>
        <taxon>Lepidoptera</taxon>
        <taxon>Glossata</taxon>
        <taxon>Ditrysia</taxon>
        <taxon>Papilionoidea</taxon>
        <taxon>Papilionidae</taxon>
        <taxon>Papilioninae</taxon>
        <taxon>Iphiclides</taxon>
    </lineage>
</organism>
<dbReference type="InterPro" id="IPR017972">
    <property type="entry name" value="Cyt_P450_CS"/>
</dbReference>
<dbReference type="Pfam" id="PF00067">
    <property type="entry name" value="p450"/>
    <property type="match status" value="1"/>
</dbReference>
<dbReference type="InterPro" id="IPR050476">
    <property type="entry name" value="Insect_CytP450_Detox"/>
</dbReference>
<evidence type="ECO:0000256" key="9">
    <source>
        <dbReference type="ARBA" id="ARBA00022848"/>
    </source>
</evidence>
<evidence type="ECO:0000256" key="2">
    <source>
        <dbReference type="ARBA" id="ARBA00004174"/>
    </source>
</evidence>
<dbReference type="PRINTS" id="PR00385">
    <property type="entry name" value="P450"/>
</dbReference>
<evidence type="ECO:0000256" key="11">
    <source>
        <dbReference type="ARBA" id="ARBA00023004"/>
    </source>
</evidence>
<evidence type="ECO:0000256" key="10">
    <source>
        <dbReference type="ARBA" id="ARBA00023002"/>
    </source>
</evidence>
<evidence type="ECO:0000256" key="6">
    <source>
        <dbReference type="ARBA" id="ARBA00022617"/>
    </source>
</evidence>
<evidence type="ECO:0000256" key="12">
    <source>
        <dbReference type="ARBA" id="ARBA00023033"/>
    </source>
</evidence>
<dbReference type="PANTHER" id="PTHR24292">
    <property type="entry name" value="CYTOCHROME P450"/>
    <property type="match status" value="1"/>
</dbReference>
<accession>A0ABN8J7J0</accession>
<comment type="subcellular location">
    <subcellularLocation>
        <location evidence="3">Endoplasmic reticulum membrane</location>
        <topology evidence="3">Peripheral membrane protein</topology>
    </subcellularLocation>
    <subcellularLocation>
        <location evidence="2">Microsome membrane</location>
        <topology evidence="2">Peripheral membrane protein</topology>
    </subcellularLocation>
</comment>
<keyword evidence="17" id="KW-1185">Reference proteome</keyword>
<dbReference type="EMBL" id="OW152820">
    <property type="protein sequence ID" value="CAH2075053.1"/>
    <property type="molecule type" value="Genomic_DNA"/>
</dbReference>
<reference evidence="16" key="1">
    <citation type="submission" date="2022-03" db="EMBL/GenBank/DDBJ databases">
        <authorList>
            <person name="Martin H S."/>
        </authorList>
    </citation>
    <scope>NUCLEOTIDE SEQUENCE</scope>
</reference>
<evidence type="ECO:0000256" key="1">
    <source>
        <dbReference type="ARBA" id="ARBA00001971"/>
    </source>
</evidence>
<keyword evidence="10 15" id="KW-0560">Oxidoreductase</keyword>
<keyword evidence="12 15" id="KW-0503">Monooxygenase</keyword>
<dbReference type="CDD" id="cd11056">
    <property type="entry name" value="CYP6-like"/>
    <property type="match status" value="1"/>
</dbReference>
<dbReference type="InterPro" id="IPR002401">
    <property type="entry name" value="Cyt_P450_E_grp-I"/>
</dbReference>
<dbReference type="PRINTS" id="PR00463">
    <property type="entry name" value="EP450I"/>
</dbReference>
<proteinExistence type="inferred from homology"/>
<evidence type="ECO:0000256" key="8">
    <source>
        <dbReference type="ARBA" id="ARBA00022824"/>
    </source>
</evidence>
<evidence type="ECO:0000313" key="17">
    <source>
        <dbReference type="Proteomes" id="UP000837857"/>
    </source>
</evidence>
<comment type="catalytic activity">
    <reaction evidence="14">
        <text>an organic molecule + reduced [NADPH--hemoprotein reductase] + O2 = an alcohol + oxidized [NADPH--hemoprotein reductase] + H2O + H(+)</text>
        <dbReference type="Rhea" id="RHEA:17149"/>
        <dbReference type="Rhea" id="RHEA-COMP:11964"/>
        <dbReference type="Rhea" id="RHEA-COMP:11965"/>
        <dbReference type="ChEBI" id="CHEBI:15377"/>
        <dbReference type="ChEBI" id="CHEBI:15378"/>
        <dbReference type="ChEBI" id="CHEBI:15379"/>
        <dbReference type="ChEBI" id="CHEBI:30879"/>
        <dbReference type="ChEBI" id="CHEBI:57618"/>
        <dbReference type="ChEBI" id="CHEBI:58210"/>
        <dbReference type="ChEBI" id="CHEBI:142491"/>
        <dbReference type="EC" id="1.14.14.1"/>
    </reaction>
</comment>
<keyword evidence="9" id="KW-0492">Microsome</keyword>
<evidence type="ECO:0000256" key="7">
    <source>
        <dbReference type="ARBA" id="ARBA00022723"/>
    </source>
</evidence>
<keyword evidence="7 15" id="KW-0479">Metal-binding</keyword>
<evidence type="ECO:0000256" key="13">
    <source>
        <dbReference type="ARBA" id="ARBA00023136"/>
    </source>
</evidence>
<keyword evidence="6 15" id="KW-0349">Heme</keyword>
<name>A0ABN8J7J0_9NEOP</name>
<keyword evidence="11 15" id="KW-0408">Iron</keyword>
<evidence type="ECO:0000256" key="5">
    <source>
        <dbReference type="ARBA" id="ARBA00012109"/>
    </source>
</evidence>
<evidence type="ECO:0000256" key="15">
    <source>
        <dbReference type="RuleBase" id="RU000461"/>
    </source>
</evidence>
<dbReference type="PROSITE" id="PS00086">
    <property type="entry name" value="CYTOCHROME_P450"/>
    <property type="match status" value="1"/>
</dbReference>
<comment type="cofactor">
    <cofactor evidence="1">
        <name>heme</name>
        <dbReference type="ChEBI" id="CHEBI:30413"/>
    </cofactor>
</comment>
<dbReference type="InterPro" id="IPR036396">
    <property type="entry name" value="Cyt_P450_sf"/>
</dbReference>
<keyword evidence="13" id="KW-0472">Membrane</keyword>
<dbReference type="Gene3D" id="1.10.630.10">
    <property type="entry name" value="Cytochrome P450"/>
    <property type="match status" value="1"/>
</dbReference>
<evidence type="ECO:0000256" key="4">
    <source>
        <dbReference type="ARBA" id="ARBA00010617"/>
    </source>
</evidence>
<dbReference type="EC" id="1.14.14.1" evidence="5"/>
<sequence>MALLFVIAFIVVLYLYATRNHNYWAKRRVRHEPPVPIFGNHFRNVFGIKSMTEISTELYRKYHYEKVIGYYRGNTPELVIKDLEIARDILSVDFAYFYPRGLGRDPKREPLLNNLFHVSGDTWKLLRQRMSPAFTTAKLKKMFPLVVRCAEKLQTVGEEIALRGGTCDVRELMARFTTEFIGACGFGIEMDTINSEHSLYRDLGKRIFHRSLRNIVMIGLWDLFPEVRPLLYINERSIEDSITEIVMKIREHRNYKPSDRNDFIDLLLELEAKGKIVGDSIERTNPDGSPVEVEMEMDLMCMAAQVFIFFAAGFETSSSATSYTLHELAFHPEIQERAQREIDRVLEKYDNRLCYDAIAEMTYLNMTFKESLRKFPSLGVLNRVCARRYTIPGLDITIDPGVKIIIPVQAIQNDDNYFENPEEFCPERFSPEKEKQLNNFVYLPFGRGPRACVGARLGEMQSLAGLAAVLQKFTVKPSKDTKRELEINHKMNVVQGVIGDRLQKLGYRVDLVPVEYINYCMLEMCGHEVFRCNIRNLRFNVPAESDPVCSRAVEAVADASAQFSRARTYMWFWALIDSQLFRRSGFAPKDHWPFDVEPEGYDTCLDCHTCCGVLKKEED</sequence>
<protein>
    <recommendedName>
        <fullName evidence="5">unspecific monooxygenase</fullName>
        <ecNumber evidence="5">1.14.14.1</ecNumber>
    </recommendedName>
</protein>
<evidence type="ECO:0000313" key="16">
    <source>
        <dbReference type="EMBL" id="CAH2075053.1"/>
    </source>
</evidence>
<feature type="non-terminal residue" evidence="16">
    <location>
        <position position="1"/>
    </location>
</feature>
<comment type="similarity">
    <text evidence="4 15">Belongs to the cytochrome P450 family.</text>
</comment>
<dbReference type="Proteomes" id="UP000837857">
    <property type="component" value="Chromosome 8"/>
</dbReference>
<evidence type="ECO:0000256" key="14">
    <source>
        <dbReference type="ARBA" id="ARBA00047827"/>
    </source>
</evidence>
<keyword evidence="8" id="KW-0256">Endoplasmic reticulum</keyword>
<dbReference type="PANTHER" id="PTHR24292:SF104">
    <property type="entry name" value="CYTOCHROME P450 308A1-RELATED"/>
    <property type="match status" value="1"/>
</dbReference>
<gene>
    <name evidence="16" type="ORF">IPOD504_LOCUS16459</name>
</gene>